<keyword evidence="1" id="KW-0677">Repeat</keyword>
<name>A0A0H2R7V0_9AGAM</name>
<protein>
    <submittedName>
        <fullName evidence="4">TPR-like protein</fullName>
    </submittedName>
</protein>
<dbReference type="STRING" id="27342.A0A0H2R7V0"/>
<dbReference type="Pfam" id="PF24883">
    <property type="entry name" value="NPHP3_N"/>
    <property type="match status" value="1"/>
</dbReference>
<dbReference type="CDD" id="cd21037">
    <property type="entry name" value="MLKL_NTD"/>
    <property type="match status" value="1"/>
</dbReference>
<dbReference type="InterPro" id="IPR059179">
    <property type="entry name" value="MLKL-like_MCAfunc"/>
</dbReference>
<evidence type="ECO:0000313" key="5">
    <source>
        <dbReference type="Proteomes" id="UP000053477"/>
    </source>
</evidence>
<dbReference type="Pfam" id="PF12862">
    <property type="entry name" value="ANAPC5"/>
    <property type="match status" value="5"/>
</dbReference>
<sequence>MTNKTVDTGITVAVRLLELINASSDVFPPLKSASGGALYIAQLIGGFRLNKKEWAQFLEHVQLNVALIAQSIANQATQIPPASSMGVSAGNIDALEDLNKVLHDVQSTIEAMQGCSLVKRVLSYVKDQKQIEGMEKGLARVSARFHLQRELQISRDTEKTIMDLCAIKLFLDDVNKAIAVVDNKVSETHAMVGNVEAMVDGIEAGIQTVSLASPLSKLPYAEGASWDIGKICQEGTRVPVVAEIMDFVGNFQADGSARVFCLTGAPGTGKTTIAHSISKLCHDAGWLATAFFFNREDSTRAPKLFSTIAYDLAARFPRFRASISQAIKQDPSLASASLTHQFYKLIKPFCHLLPQDRPIVIVLDALDEGYCDALLEFLVKNIAFIPGVLQIVATTRDVVQMQLLLVAPHVHHRAFHHNLGSNLNDVEKVVQVELSKVALKKGLLGTGWPTVDHEILMKEKSGGLMIWVTAVCQYLSQPENLDPKGELESLLQSTSSESLEAEAQMDLLYVAILRHWNWSKRGFTEDYKQVMGAILVSKIPLSVQAIDLLYSGKTKIKMLLPLLRPLLLQSEENQFIQILHQSLHDFLTGRAHLANDWKVFAVDEREHNEILAIKTICVINIELSIAIPGTGYIGQMRGMPKISENIVPEHISYACRFWMEHLKEIREPCRELVDALSFFLSTKLVLWLELSACMWQNVAIESLLTWINVRFPSPCMSECFTDMRQMFALIHFSNAQTNMGMRKDALETIKAAVAMQRELANANPAVFNSALALSLGNLSNQLSDMGAKDDALLAIKESVSMRRKLVQGNSVAFNAELARSLGNLSNRLSDVGSKYEALQAIREAVALRRVLAKGKPSAFNAELARSLANLSNHLIEMGVRDEALDMIREAVAMQRDLVKINPFAFNADLARSLRNLSNCLSEMGTSGEALDTIKEAVQMQRELAKKNPAAFNADLASSLGSLSNCFSNLGAKSEALQAIREAVEMRRGLSKENNGAFNADLAWSLGTLSNCLSNMGTITEALQAIREAVEIRRQLAKENTSATSNANLADALCHLSCFYSEMGHTEDAFQTVEEAVLIFRGLMTTNP</sequence>
<feature type="domain" description="Anaphase-promoting complex subunit 5" evidence="2">
    <location>
        <begin position="1044"/>
        <end position="1079"/>
    </location>
</feature>
<feature type="domain" description="Anaphase-promoting complex subunit 5" evidence="2">
    <location>
        <begin position="914"/>
        <end position="943"/>
    </location>
</feature>
<dbReference type="InterPro" id="IPR026000">
    <property type="entry name" value="Apc5_dom"/>
</dbReference>
<gene>
    <name evidence="4" type="ORF">SCHPADRAFT_862262</name>
</gene>
<dbReference type="InterPro" id="IPR056884">
    <property type="entry name" value="NPHP3-like_N"/>
</dbReference>
<dbReference type="SUPFAM" id="SSF48452">
    <property type="entry name" value="TPR-like"/>
    <property type="match status" value="2"/>
</dbReference>
<dbReference type="OrthoDB" id="3038309at2759"/>
<reference evidence="4 5" key="1">
    <citation type="submission" date="2015-04" db="EMBL/GenBank/DDBJ databases">
        <title>Complete genome sequence of Schizopora paradoxa KUC8140, a cosmopolitan wood degrader in East Asia.</title>
        <authorList>
            <consortium name="DOE Joint Genome Institute"/>
            <person name="Min B."/>
            <person name="Park H."/>
            <person name="Jang Y."/>
            <person name="Kim J.-J."/>
            <person name="Kim K.H."/>
            <person name="Pangilinan J."/>
            <person name="Lipzen A."/>
            <person name="Riley R."/>
            <person name="Grigoriev I.V."/>
            <person name="Spatafora J.W."/>
            <person name="Choi I.-G."/>
        </authorList>
    </citation>
    <scope>NUCLEOTIDE SEQUENCE [LARGE SCALE GENOMIC DNA]</scope>
    <source>
        <strain evidence="4 5">KUC8140</strain>
    </source>
</reference>
<feature type="domain" description="Anaphase-promoting complex subunit 5" evidence="2">
    <location>
        <begin position="961"/>
        <end position="987"/>
    </location>
</feature>
<keyword evidence="5" id="KW-1185">Reference proteome</keyword>
<evidence type="ECO:0000259" key="2">
    <source>
        <dbReference type="Pfam" id="PF12862"/>
    </source>
</evidence>
<dbReference type="InterPro" id="IPR019734">
    <property type="entry name" value="TPR_rpt"/>
</dbReference>
<dbReference type="InParanoid" id="A0A0H2R7V0"/>
<dbReference type="EMBL" id="KQ086289">
    <property type="protein sequence ID" value="KLO05578.1"/>
    <property type="molecule type" value="Genomic_DNA"/>
</dbReference>
<dbReference type="SMART" id="SM00028">
    <property type="entry name" value="TPR"/>
    <property type="match status" value="7"/>
</dbReference>
<dbReference type="PANTHER" id="PTHR19959:SF119">
    <property type="entry name" value="FUNGAL LIPASE-LIKE DOMAIN-CONTAINING PROTEIN"/>
    <property type="match status" value="1"/>
</dbReference>
<feature type="domain" description="Nephrocystin 3-like N-terminal" evidence="3">
    <location>
        <begin position="254"/>
        <end position="383"/>
    </location>
</feature>
<dbReference type="PANTHER" id="PTHR19959">
    <property type="entry name" value="KINESIN LIGHT CHAIN"/>
    <property type="match status" value="1"/>
</dbReference>
<feature type="domain" description="Anaphase-promoting complex subunit 5" evidence="2">
    <location>
        <begin position="775"/>
        <end position="804"/>
    </location>
</feature>
<evidence type="ECO:0000256" key="1">
    <source>
        <dbReference type="ARBA" id="ARBA00022737"/>
    </source>
</evidence>
<evidence type="ECO:0000313" key="4">
    <source>
        <dbReference type="EMBL" id="KLO05578.1"/>
    </source>
</evidence>
<organism evidence="4 5">
    <name type="scientific">Schizopora paradoxa</name>
    <dbReference type="NCBI Taxonomy" id="27342"/>
    <lineage>
        <taxon>Eukaryota</taxon>
        <taxon>Fungi</taxon>
        <taxon>Dikarya</taxon>
        <taxon>Basidiomycota</taxon>
        <taxon>Agaricomycotina</taxon>
        <taxon>Agaricomycetes</taxon>
        <taxon>Hymenochaetales</taxon>
        <taxon>Schizoporaceae</taxon>
        <taxon>Schizopora</taxon>
    </lineage>
</organism>
<evidence type="ECO:0000259" key="3">
    <source>
        <dbReference type="Pfam" id="PF24883"/>
    </source>
</evidence>
<dbReference type="AlphaFoldDB" id="A0A0H2R7V0"/>
<dbReference type="SUPFAM" id="SSF52540">
    <property type="entry name" value="P-loop containing nucleoside triphosphate hydrolases"/>
    <property type="match status" value="1"/>
</dbReference>
<proteinExistence type="predicted"/>
<dbReference type="InterPro" id="IPR027417">
    <property type="entry name" value="P-loop_NTPase"/>
</dbReference>
<dbReference type="Proteomes" id="UP000053477">
    <property type="component" value="Unassembled WGS sequence"/>
</dbReference>
<dbReference type="Pfam" id="PF13374">
    <property type="entry name" value="TPR_10"/>
    <property type="match status" value="3"/>
</dbReference>
<feature type="non-terminal residue" evidence="4">
    <location>
        <position position="1087"/>
    </location>
</feature>
<dbReference type="InterPro" id="IPR011990">
    <property type="entry name" value="TPR-like_helical_dom_sf"/>
</dbReference>
<dbReference type="Gene3D" id="1.25.40.10">
    <property type="entry name" value="Tetratricopeptide repeat domain"/>
    <property type="match status" value="3"/>
</dbReference>
<feature type="domain" description="Anaphase-promoting complex subunit 5" evidence="2">
    <location>
        <begin position="726"/>
        <end position="760"/>
    </location>
</feature>
<accession>A0A0H2R7V0</accession>
<dbReference type="Gene3D" id="3.40.50.300">
    <property type="entry name" value="P-loop containing nucleotide triphosphate hydrolases"/>
    <property type="match status" value="1"/>
</dbReference>